<dbReference type="Proteomes" id="UP000436989">
    <property type="component" value="Unassembled WGS sequence"/>
</dbReference>
<keyword evidence="4" id="KW-1185">Reference proteome</keyword>
<feature type="transmembrane region" description="Helical" evidence="2">
    <location>
        <begin position="124"/>
        <end position="157"/>
    </location>
</feature>
<comment type="caution">
    <text evidence="3">The sequence shown here is derived from an EMBL/GenBank/DDBJ whole genome shotgun (WGS) entry which is preliminary data.</text>
</comment>
<accession>A0A6N8GSP4</accession>
<dbReference type="NCBIfam" id="NF038403">
    <property type="entry name" value="perm_prefix_1"/>
    <property type="match status" value="1"/>
</dbReference>
<dbReference type="EMBL" id="WOGU01000012">
    <property type="protein sequence ID" value="MUN64313.1"/>
    <property type="molecule type" value="Genomic_DNA"/>
</dbReference>
<feature type="transmembrane region" description="Helical" evidence="2">
    <location>
        <begin position="240"/>
        <end position="258"/>
    </location>
</feature>
<dbReference type="InterPro" id="IPR047928">
    <property type="entry name" value="Perm_prefix_1"/>
</dbReference>
<keyword evidence="2" id="KW-0812">Transmembrane</keyword>
<dbReference type="Pfam" id="PF22564">
    <property type="entry name" value="HAAS"/>
    <property type="match status" value="1"/>
</dbReference>
<feature type="transmembrane region" description="Helical" evidence="2">
    <location>
        <begin position="94"/>
        <end position="112"/>
    </location>
</feature>
<protein>
    <submittedName>
        <fullName evidence="3">Uncharacterized protein</fullName>
    </submittedName>
</protein>
<dbReference type="AlphaFoldDB" id="A0A6N8GSP4"/>
<keyword evidence="2" id="KW-0472">Membrane</keyword>
<evidence type="ECO:0000313" key="3">
    <source>
        <dbReference type="EMBL" id="MUN64313.1"/>
    </source>
</evidence>
<name>A0A6N8GSP4_9MICC</name>
<proteinExistence type="predicted"/>
<evidence type="ECO:0000256" key="2">
    <source>
        <dbReference type="SAM" id="Phobius"/>
    </source>
</evidence>
<feature type="transmembrane region" description="Helical" evidence="2">
    <location>
        <begin position="203"/>
        <end position="220"/>
    </location>
</feature>
<sequence>MTSTAAPAATPATESYLHEVSRRLPPRAREDVARELRGTVADMVDDGVARGLAPEDAERRALEELGDPARLAEDYAPGPQHLIGPAHYQDFLQLLRILVPVLAGVFGGLTLLGRLFGEAGREDLVVYLVLSIAPALGAALQGALMGAGIAVVVYAVVERAERTERAGADDAGGPAPVAEPARRWTIERLPPPRPARDTTVGELVWSTVALGLAFAAPFLLSRPLLREGPLAGEPLLDPAVWTPWVPLYLALVVLAWGWELLRFLRRRWSWPLFATNAVLDLAMAALLVTVLRTESVVNPVLRERGWVGDEFARIGVAVVVLITVWDLVATFLACRRSLAGRR</sequence>
<keyword evidence="2" id="KW-1133">Transmembrane helix</keyword>
<organism evidence="3 4">
    <name type="scientific">Kocuria sediminis</name>
    <dbReference type="NCBI Taxonomy" id="1038857"/>
    <lineage>
        <taxon>Bacteria</taxon>
        <taxon>Bacillati</taxon>
        <taxon>Actinomycetota</taxon>
        <taxon>Actinomycetes</taxon>
        <taxon>Micrococcales</taxon>
        <taxon>Micrococcaceae</taxon>
        <taxon>Kocuria</taxon>
    </lineage>
</organism>
<evidence type="ECO:0000256" key="1">
    <source>
        <dbReference type="SAM" id="MobiDB-lite"/>
    </source>
</evidence>
<feature type="compositionally biased region" description="Basic and acidic residues" evidence="1">
    <location>
        <begin position="16"/>
        <end position="28"/>
    </location>
</feature>
<feature type="region of interest" description="Disordered" evidence="1">
    <location>
        <begin position="1"/>
        <end position="28"/>
    </location>
</feature>
<gene>
    <name evidence="3" type="ORF">GMA12_14395</name>
</gene>
<feature type="compositionally biased region" description="Low complexity" evidence="1">
    <location>
        <begin position="1"/>
        <end position="13"/>
    </location>
</feature>
<evidence type="ECO:0000313" key="4">
    <source>
        <dbReference type="Proteomes" id="UP000436989"/>
    </source>
</evidence>
<reference evidence="3 4" key="1">
    <citation type="submission" date="2019-12" db="EMBL/GenBank/DDBJ databases">
        <authorList>
            <person name="Shi Y."/>
        </authorList>
    </citation>
    <scope>NUCLEOTIDE SEQUENCE [LARGE SCALE GENOMIC DNA]</scope>
    <source>
        <strain evidence="3 4">JCM 17929</strain>
    </source>
</reference>
<feature type="transmembrane region" description="Helical" evidence="2">
    <location>
        <begin position="311"/>
        <end position="334"/>
    </location>
</feature>
<dbReference type="RefSeq" id="WP_156270156.1">
    <property type="nucleotide sequence ID" value="NZ_WOGU01000012.1"/>
</dbReference>
<feature type="transmembrane region" description="Helical" evidence="2">
    <location>
        <begin position="270"/>
        <end position="291"/>
    </location>
</feature>